<dbReference type="AlphaFoldDB" id="T1CRG1"/>
<protein>
    <submittedName>
        <fullName evidence="1">Uncharacterized protein</fullName>
    </submittedName>
</protein>
<evidence type="ECO:0000313" key="1">
    <source>
        <dbReference type="EMBL" id="GAD05668.1"/>
    </source>
</evidence>
<accession>T1CRG1</accession>
<evidence type="ECO:0000313" key="2">
    <source>
        <dbReference type="Proteomes" id="UP000018031"/>
    </source>
</evidence>
<organism evidence="1 2">
    <name type="scientific">Porphyromonas crevioricanis JCM 15906</name>
    <dbReference type="NCBI Taxonomy" id="1305617"/>
    <lineage>
        <taxon>Bacteria</taxon>
        <taxon>Pseudomonadati</taxon>
        <taxon>Bacteroidota</taxon>
        <taxon>Bacteroidia</taxon>
        <taxon>Bacteroidales</taxon>
        <taxon>Porphyromonadaceae</taxon>
        <taxon>Porphyromonas</taxon>
    </lineage>
</organism>
<proteinExistence type="predicted"/>
<name>T1CRG1_9PORP</name>
<gene>
    <name evidence="1" type="ORF">PORCRE_1373</name>
</gene>
<comment type="caution">
    <text evidence="1">The sequence shown here is derived from an EMBL/GenBank/DDBJ whole genome shotgun (WGS) entry which is preliminary data.</text>
</comment>
<reference evidence="2" key="1">
    <citation type="journal article" date="2013" name="Genome">
        <title>Draft Genome Sequences of Porphyromonas crevioricanis JCM 15906T and Porphyromonas cansulci JCM 13913T Isolated from a Canine Oral Cavity.</title>
        <authorList>
            <person name="Sakamoto M."/>
            <person name="Tanaka N."/>
            <person name="Shiwa Y."/>
            <person name="Yoshikawa H."/>
            <person name="Ohkuma M."/>
        </authorList>
    </citation>
    <scope>NUCLEOTIDE SEQUENCE [LARGE SCALE GENOMIC DNA]</scope>
    <source>
        <strain evidence="2">JCM 15906</strain>
    </source>
</reference>
<reference evidence="1 2" key="2">
    <citation type="journal article" date="2013" name="Genome Announc.">
        <title>Draft Genome Sequences of Porphyromonas crevioricanis JCM 15906T and Porphyromonas cansulci JCM 13913T Isolated from a Canine Oral Cavity.</title>
        <authorList>
            <person name="Sakamoto M."/>
            <person name="Tanaka N."/>
            <person name="Shiwa Y."/>
            <person name="Yoshikawa H."/>
            <person name="Ohkuma M."/>
        </authorList>
    </citation>
    <scope>NUCLEOTIDE SEQUENCE [LARGE SCALE GENOMIC DNA]</scope>
    <source>
        <strain evidence="1 2">JCM 15906</strain>
    </source>
</reference>
<sequence length="43" mass="4650">MLVSFNGQANGRQGGTIEGSPLFVLSEVQISTNREVSLLFCCF</sequence>
<dbReference type="Proteomes" id="UP000018031">
    <property type="component" value="Unassembled WGS sequence"/>
</dbReference>
<dbReference type="EMBL" id="BAOU01000037">
    <property type="protein sequence ID" value="GAD05668.1"/>
    <property type="molecule type" value="Genomic_DNA"/>
</dbReference>